<dbReference type="SUPFAM" id="SSF81901">
    <property type="entry name" value="HCP-like"/>
    <property type="match status" value="2"/>
</dbReference>
<gene>
    <name evidence="1" type="ORF">RirG_072620</name>
</gene>
<evidence type="ECO:0000313" key="2">
    <source>
        <dbReference type="Proteomes" id="UP000022910"/>
    </source>
</evidence>
<dbReference type="Proteomes" id="UP000022910">
    <property type="component" value="Unassembled WGS sequence"/>
</dbReference>
<comment type="caution">
    <text evidence="1">The sequence shown here is derived from an EMBL/GenBank/DDBJ whole genome shotgun (WGS) entry which is preliminary data.</text>
</comment>
<dbReference type="AlphaFoldDB" id="A0A015LHJ3"/>
<accession>A0A015LHJ3</accession>
<name>A0A015LHJ3_RHIIW</name>
<dbReference type="Pfam" id="PF08238">
    <property type="entry name" value="Sel1"/>
    <property type="match status" value="6"/>
</dbReference>
<reference evidence="1 2" key="1">
    <citation type="submission" date="2014-02" db="EMBL/GenBank/DDBJ databases">
        <title>Single nucleus genome sequencing reveals high similarity among nuclei of an endomycorrhizal fungus.</title>
        <authorList>
            <person name="Lin K."/>
            <person name="Geurts R."/>
            <person name="Zhang Z."/>
            <person name="Limpens E."/>
            <person name="Saunders D.G."/>
            <person name="Mu D."/>
            <person name="Pang E."/>
            <person name="Cao H."/>
            <person name="Cha H."/>
            <person name="Lin T."/>
            <person name="Zhou Q."/>
            <person name="Shang Y."/>
            <person name="Li Y."/>
            <person name="Ivanov S."/>
            <person name="Sharma T."/>
            <person name="Velzen R.V."/>
            <person name="Ruijter N.D."/>
            <person name="Aanen D.K."/>
            <person name="Win J."/>
            <person name="Kamoun S."/>
            <person name="Bisseling T."/>
            <person name="Huang S."/>
        </authorList>
    </citation>
    <scope>NUCLEOTIDE SEQUENCE [LARGE SCALE GENOMIC DNA]</scope>
    <source>
        <strain evidence="2">DAOM197198w</strain>
    </source>
</reference>
<dbReference type="InterPro" id="IPR011990">
    <property type="entry name" value="TPR-like_helical_dom_sf"/>
</dbReference>
<organism evidence="1 2">
    <name type="scientific">Rhizophagus irregularis (strain DAOM 197198w)</name>
    <name type="common">Glomus intraradices</name>
    <dbReference type="NCBI Taxonomy" id="1432141"/>
    <lineage>
        <taxon>Eukaryota</taxon>
        <taxon>Fungi</taxon>
        <taxon>Fungi incertae sedis</taxon>
        <taxon>Mucoromycota</taxon>
        <taxon>Glomeromycotina</taxon>
        <taxon>Glomeromycetes</taxon>
        <taxon>Glomerales</taxon>
        <taxon>Glomeraceae</taxon>
        <taxon>Rhizophagus</taxon>
    </lineage>
</organism>
<dbReference type="EMBL" id="JEMT01015777">
    <property type="protein sequence ID" value="EXX72086.1"/>
    <property type="molecule type" value="Genomic_DNA"/>
</dbReference>
<keyword evidence="2" id="KW-1185">Reference proteome</keyword>
<protein>
    <submittedName>
        <fullName evidence="1">Skt5p</fullName>
    </submittedName>
</protein>
<proteinExistence type="predicted"/>
<dbReference type="HOGENOM" id="CLU_000288_36_14_1"/>
<dbReference type="PANTHER" id="PTHR43628">
    <property type="entry name" value="ACTIVATOR OF C KINASE PROTEIN 1-RELATED"/>
    <property type="match status" value="1"/>
</dbReference>
<dbReference type="SMART" id="SM00671">
    <property type="entry name" value="SEL1"/>
    <property type="match status" value="6"/>
</dbReference>
<dbReference type="Gene3D" id="1.25.40.10">
    <property type="entry name" value="Tetratricopeptide repeat domain"/>
    <property type="match status" value="1"/>
</dbReference>
<dbReference type="InterPro" id="IPR052945">
    <property type="entry name" value="Mitotic_Regulator"/>
</dbReference>
<dbReference type="PANTHER" id="PTHR43628:SF1">
    <property type="entry name" value="CHITIN SYNTHASE REGULATORY FACTOR 2-RELATED"/>
    <property type="match status" value="1"/>
</dbReference>
<evidence type="ECO:0000313" key="1">
    <source>
        <dbReference type="EMBL" id="EXX72086.1"/>
    </source>
</evidence>
<dbReference type="InterPro" id="IPR006597">
    <property type="entry name" value="Sel1-like"/>
</dbReference>
<sequence>MCDKQLNSDNISSLNTNNLLNDIVQNFDKINIKEVEPTNIFEGDLNIITDELINFIFNELNDDEELLKFHVLNYIYNQKINMQKIYNWLLNNQHNSNSICLLGYFNYHGIEVGVNKQRALELFQKAAELENNVAQLHLVNIYIYGKSAFKNYNEAFKLSNKLAEKGIPNAINNLGWCYEHGIGVDANGEKAFELYQKAADLGSSDGISNLGLCYDKGIGTNVNKLKAFELYQKAADLGSLDGINNLGWCYEMGSGTNVNSQKAFELYCIAANMGYKYSQYNLAKMYETKGDLDQAIYWYNKSSEQGYFYADNKLMELTKK</sequence>